<dbReference type="InterPro" id="IPR046368">
    <property type="entry name" value="Tag1"/>
</dbReference>
<name>A0A1H6PJ09_YARLL</name>
<dbReference type="PANTHER" id="PTHR35895">
    <property type="entry name" value="CHROMOSOME 16, WHOLE GENOME SHOTGUN SEQUENCE"/>
    <property type="match status" value="1"/>
</dbReference>
<evidence type="ECO:0000259" key="3">
    <source>
        <dbReference type="Pfam" id="PF22786"/>
    </source>
</evidence>
<dbReference type="Pfam" id="PF26174">
    <property type="entry name" value="LEA-2_1"/>
    <property type="match status" value="1"/>
</dbReference>
<dbReference type="Proteomes" id="UP000182444">
    <property type="component" value="Chromosome 1C"/>
</dbReference>
<dbReference type="GeneID" id="2909459"/>
<dbReference type="EMBL" id="KZ858965">
    <property type="protein sequence ID" value="RDW27274.1"/>
    <property type="molecule type" value="Genomic_DNA"/>
</dbReference>
<gene>
    <name evidence="5" type="ORF">B0I71DRAFT_129466</name>
    <name evidence="4" type="ORF">YALI1_C14273g</name>
</gene>
<feature type="transmembrane region" description="Helical" evidence="2">
    <location>
        <begin position="54"/>
        <end position="75"/>
    </location>
</feature>
<sequence length="601" mass="66517">MNSTTSAPIDSDQAPVPSDAPCERTPLLSGSSRPHRFSWWTHDSHPWFCEMPKYLLMVVAVVVFLGTVRGSILGVHDLMDNTTMVVKDTKIVDLIGKDGIAVAVRGELQMDFEVVEHDLARFLIKQGAKLLDHVVVQPTTMTITRVTFPNDTLPIYEQVTLVDVPQLNLNTSPSATNDIDTVVTLHDYDAYTIARLGELMLAGTPFTLSGTAKISLGRGWLRLGSYWITSQQTINQDIDQEDFVDYKLKGMRVFGEPGRLSVDAQVALKTSLVDQLDFPELKWDLFHKRCEADLSSGNSRKILVGQPQGDYVIVGEATSPAFHLHKGENEIQVRVDMKEGGEVLKECQEDEEKNKQAHRVGVLGRLSRLLSGSVSDPKFAQSSLGELDSDDGLKQRLSTLDKIMTAFINGNSSLYSTHLSPQQPRLPGPLTDTLSHFWALLDSPGLDRQESLLRNISFTHVSIASLSSGAVFIDADVETTILLPSNVQIQTEMLPFEVRGVNDLYYEGQLFARAHIQQWHDCESFQGLEGSQTVYNVKVQAKNVPVEVIDSSIFRKVASKLLWAGSVPILFNATVDALVETTVGNLTLEGMNILKETELNK</sequence>
<evidence type="ECO:0000313" key="7">
    <source>
        <dbReference type="Proteomes" id="UP000256601"/>
    </source>
</evidence>
<dbReference type="InterPro" id="IPR055011">
    <property type="entry name" value="Tag1_C"/>
</dbReference>
<dbReference type="VEuPathDB" id="FungiDB:YALI0_C10142g"/>
<dbReference type="Proteomes" id="UP000256601">
    <property type="component" value="Unassembled WGS sequence"/>
</dbReference>
<evidence type="ECO:0000313" key="5">
    <source>
        <dbReference type="EMBL" id="RDW27274.1"/>
    </source>
</evidence>
<accession>A0A1H6PJ09</accession>
<dbReference type="GO" id="GO:0000329">
    <property type="term" value="C:fungal-type vacuole membrane"/>
    <property type="evidence" value="ECO:0007669"/>
    <property type="project" value="InterPro"/>
</dbReference>
<dbReference type="Pfam" id="PF22786">
    <property type="entry name" value="Tag1_C"/>
    <property type="match status" value="1"/>
</dbReference>
<reference evidence="4 6" key="1">
    <citation type="journal article" date="2016" name="PLoS ONE">
        <title>Sequence Assembly of Yarrowia lipolytica Strain W29/CLIB89 Shows Transposable Element Diversity.</title>
        <authorList>
            <person name="Magnan C."/>
            <person name="Yu J."/>
            <person name="Chang I."/>
            <person name="Jahn E."/>
            <person name="Kanomata Y."/>
            <person name="Wu J."/>
            <person name="Zeller M."/>
            <person name="Oakes M."/>
            <person name="Baldi P."/>
            <person name="Sandmeyer S."/>
        </authorList>
    </citation>
    <scope>NUCLEOTIDE SEQUENCE [LARGE SCALE GENOMIC DNA]</scope>
    <source>
        <strain evidence="4">CLIB89</strain>
        <strain evidence="6">CLIB89(W29)</strain>
    </source>
</reference>
<feature type="domain" description="Tag1 C-terminal" evidence="3">
    <location>
        <begin position="494"/>
        <end position="598"/>
    </location>
</feature>
<evidence type="ECO:0000256" key="2">
    <source>
        <dbReference type="SAM" id="Phobius"/>
    </source>
</evidence>
<keyword evidence="2" id="KW-1133">Transmembrane helix</keyword>
<evidence type="ECO:0000256" key="1">
    <source>
        <dbReference type="SAM" id="MobiDB-lite"/>
    </source>
</evidence>
<feature type="region of interest" description="Disordered" evidence="1">
    <location>
        <begin position="1"/>
        <end position="33"/>
    </location>
</feature>
<dbReference type="EMBL" id="CP017555">
    <property type="protein sequence ID" value="AOW02626.1"/>
    <property type="molecule type" value="Genomic_DNA"/>
</dbReference>
<protein>
    <recommendedName>
        <fullName evidence="3">Tag1 C-terminal domain-containing protein</fullName>
    </recommendedName>
</protein>
<organism evidence="4 6">
    <name type="scientific">Yarrowia lipolytica</name>
    <name type="common">Candida lipolytica</name>
    <dbReference type="NCBI Taxonomy" id="4952"/>
    <lineage>
        <taxon>Eukaryota</taxon>
        <taxon>Fungi</taxon>
        <taxon>Dikarya</taxon>
        <taxon>Ascomycota</taxon>
        <taxon>Saccharomycotina</taxon>
        <taxon>Dipodascomycetes</taxon>
        <taxon>Dipodascales</taxon>
        <taxon>Dipodascales incertae sedis</taxon>
        <taxon>Yarrowia</taxon>
    </lineage>
</organism>
<dbReference type="RefSeq" id="XP_501671.1">
    <property type="nucleotide sequence ID" value="XM_501671.1"/>
</dbReference>
<proteinExistence type="predicted"/>
<dbReference type="VEuPathDB" id="FungiDB:YALI1_C14273g"/>
<dbReference type="PANTHER" id="PTHR35895:SF3">
    <property type="entry name" value="PRE-RRNA PROCESSING PROTEIN"/>
    <property type="match status" value="1"/>
</dbReference>
<reference evidence="5 7" key="2">
    <citation type="submission" date="2018-07" db="EMBL/GenBank/DDBJ databases">
        <title>Draft Genome Assemblies for Five Robust Yarrowia lipolytica Strains Exhibiting High Lipid Production and Pentose Sugar Utilization and Sugar Alcohol Secretion from Undetoxified Lignocellulosic Biomass Hydrolysates.</title>
        <authorList>
            <consortium name="DOE Joint Genome Institute"/>
            <person name="Walker C."/>
            <person name="Ryu S."/>
            <person name="Na H."/>
            <person name="Zane M."/>
            <person name="LaButti K."/>
            <person name="Lipzen A."/>
            <person name="Haridas S."/>
            <person name="Barry K."/>
            <person name="Grigoriev I.V."/>
            <person name="Quarterman J."/>
            <person name="Slininger P."/>
            <person name="Dien B."/>
            <person name="Trinh C.T."/>
        </authorList>
    </citation>
    <scope>NUCLEOTIDE SEQUENCE [LARGE SCALE GENOMIC DNA]</scope>
    <source>
        <strain evidence="5 7">YB392</strain>
    </source>
</reference>
<keyword evidence="2" id="KW-0812">Transmembrane</keyword>
<dbReference type="KEGG" id="yli:2909459"/>
<dbReference type="AlphaFoldDB" id="A0A1H6PJ09"/>
<evidence type="ECO:0000313" key="4">
    <source>
        <dbReference type="EMBL" id="AOW02626.1"/>
    </source>
</evidence>
<evidence type="ECO:0000313" key="6">
    <source>
        <dbReference type="Proteomes" id="UP000182444"/>
    </source>
</evidence>
<keyword evidence="2" id="KW-0472">Membrane</keyword>
<dbReference type="OrthoDB" id="4082908at2759"/>